<proteinExistence type="predicted"/>
<dbReference type="EMBL" id="KZ559580">
    <property type="protein sequence ID" value="PLN78230.1"/>
    <property type="molecule type" value="Genomic_DNA"/>
</dbReference>
<feature type="chain" id="PRO_5014460865" evidence="1">
    <location>
        <begin position="20"/>
        <end position="139"/>
    </location>
</feature>
<keyword evidence="1" id="KW-0732">Signal</keyword>
<evidence type="ECO:0000256" key="1">
    <source>
        <dbReference type="SAM" id="SignalP"/>
    </source>
</evidence>
<evidence type="ECO:0000313" key="2">
    <source>
        <dbReference type="EMBL" id="PLN78230.1"/>
    </source>
</evidence>
<dbReference type="Proteomes" id="UP000235023">
    <property type="component" value="Unassembled WGS sequence"/>
</dbReference>
<protein>
    <submittedName>
        <fullName evidence="2">Uncharacterized protein</fullName>
    </submittedName>
</protein>
<reference evidence="3" key="1">
    <citation type="submission" date="2017-12" db="EMBL/GenBank/DDBJ databases">
        <authorList>
            <consortium name="DOE Joint Genome Institute"/>
            <person name="Mondo S.J."/>
            <person name="Kjaerbolling I."/>
            <person name="Vesth T.C."/>
            <person name="Frisvad J.C."/>
            <person name="Nybo J.L."/>
            <person name="Theobald S."/>
            <person name="Kuo A."/>
            <person name="Bowyer P."/>
            <person name="Matsuda Y."/>
            <person name="Lyhne E.K."/>
            <person name="Kogle M.E."/>
            <person name="Clum A."/>
            <person name="Lipzen A."/>
            <person name="Salamov A."/>
            <person name="Ngan C.Y."/>
            <person name="Daum C."/>
            <person name="Chiniquy J."/>
            <person name="Barry K."/>
            <person name="LaButti K."/>
            <person name="Haridas S."/>
            <person name="Simmons B.A."/>
            <person name="Magnuson J.K."/>
            <person name="Mortensen U.H."/>
            <person name="Larsen T.O."/>
            <person name="Grigoriev I.V."/>
            <person name="Baker S.E."/>
            <person name="Andersen M.R."/>
            <person name="Nordberg H.P."/>
            <person name="Cantor M.N."/>
            <person name="Hua S.X."/>
        </authorList>
    </citation>
    <scope>NUCLEOTIDE SEQUENCE [LARGE SCALE GENOMIC DNA]</scope>
    <source>
        <strain evidence="3">IBT 19404</strain>
    </source>
</reference>
<organism evidence="2 3">
    <name type="scientific">Aspergillus taichungensis</name>
    <dbReference type="NCBI Taxonomy" id="482145"/>
    <lineage>
        <taxon>Eukaryota</taxon>
        <taxon>Fungi</taxon>
        <taxon>Dikarya</taxon>
        <taxon>Ascomycota</taxon>
        <taxon>Pezizomycotina</taxon>
        <taxon>Eurotiomycetes</taxon>
        <taxon>Eurotiomycetidae</taxon>
        <taxon>Eurotiales</taxon>
        <taxon>Aspergillaceae</taxon>
        <taxon>Aspergillus</taxon>
        <taxon>Aspergillus subgen. Circumdati</taxon>
    </lineage>
</organism>
<keyword evidence="3" id="KW-1185">Reference proteome</keyword>
<evidence type="ECO:0000313" key="3">
    <source>
        <dbReference type="Proteomes" id="UP000235023"/>
    </source>
</evidence>
<dbReference type="PROSITE" id="PS51257">
    <property type="entry name" value="PROKAR_LIPOPROTEIN"/>
    <property type="match status" value="1"/>
</dbReference>
<dbReference type="AlphaFoldDB" id="A0A2J5HM17"/>
<dbReference type="OrthoDB" id="4494422at2759"/>
<name>A0A2J5HM17_9EURO</name>
<accession>A0A2J5HM17</accession>
<sequence length="139" mass="15277">MRISALLLALAANVSLGSACTFEFSALRNFNTGDLSGGLACFIAIRRSDDNERDKEADLSEKISCSEGCKTVKYFGAEYEFCHNGLGEIAAFREGATVQRKGGGTKVNIHPDGEHKKNHDQNPFSSMISNYYWRSNILC</sequence>
<feature type="signal peptide" evidence="1">
    <location>
        <begin position="1"/>
        <end position="19"/>
    </location>
</feature>
<gene>
    <name evidence="2" type="ORF">BDW42DRAFT_202233</name>
</gene>